<evidence type="ECO:0000256" key="1">
    <source>
        <dbReference type="SAM" id="Phobius"/>
    </source>
</evidence>
<feature type="transmembrane region" description="Helical" evidence="1">
    <location>
        <begin position="39"/>
        <end position="63"/>
    </location>
</feature>
<comment type="caution">
    <text evidence="2">The sequence shown here is derived from an EMBL/GenBank/DDBJ whole genome shotgun (WGS) entry which is preliminary data.</text>
</comment>
<feature type="transmembrane region" description="Helical" evidence="1">
    <location>
        <begin position="7"/>
        <end position="27"/>
    </location>
</feature>
<protein>
    <recommendedName>
        <fullName evidence="4">Major facilitator superfamily (MFS) profile domain-containing protein</fullName>
    </recommendedName>
</protein>
<reference evidence="2 3" key="1">
    <citation type="journal article" date="2023" name="PLoS ONE">
        <title>Complete genome assembly of Hawai'i environmental nontuberculous mycobacteria reveals unexpected co-isolation with methylobacteria.</title>
        <authorList>
            <person name="Hendrix J."/>
            <person name="Epperson L.E."/>
            <person name="Tong E.I."/>
            <person name="Chan Y.L."/>
            <person name="Hasan N.A."/>
            <person name="Dawrs S.N."/>
            <person name="Norton G.J."/>
            <person name="Virdi R."/>
            <person name="Crooks J.L."/>
            <person name="Chan E.D."/>
            <person name="Honda J.R."/>
            <person name="Strong M."/>
        </authorList>
    </citation>
    <scope>NUCLEOTIDE SEQUENCE [LARGE SCALE GENOMIC DNA]</scope>
    <source>
        <strain evidence="2 3">NJH_HI04-1</strain>
    </source>
</reference>
<keyword evidence="1" id="KW-0812">Transmembrane</keyword>
<evidence type="ECO:0008006" key="4">
    <source>
        <dbReference type="Google" id="ProtNLM"/>
    </source>
</evidence>
<accession>A0ABV0A6R1</accession>
<sequence length="64" mass="6453">MLNVFTITTRFTLPVVGIGTITAIYSLPSGISGGDVGPWLGLMSLSGLMMAAGAAAWLAALAAR</sequence>
<proteinExistence type="predicted"/>
<dbReference type="Proteomes" id="UP001407347">
    <property type="component" value="Unassembled WGS sequence"/>
</dbReference>
<dbReference type="RefSeq" id="WP_298963514.1">
    <property type="nucleotide sequence ID" value="NZ_JAQYXP010000007.1"/>
</dbReference>
<keyword evidence="1" id="KW-1133">Transmembrane helix</keyword>
<organism evidence="2 3">
    <name type="scientific">Methylobacterium ajmalii</name>
    <dbReference type="NCBI Taxonomy" id="2738439"/>
    <lineage>
        <taxon>Bacteria</taxon>
        <taxon>Pseudomonadati</taxon>
        <taxon>Pseudomonadota</taxon>
        <taxon>Alphaproteobacteria</taxon>
        <taxon>Hyphomicrobiales</taxon>
        <taxon>Methylobacteriaceae</taxon>
        <taxon>Methylobacterium</taxon>
    </lineage>
</organism>
<evidence type="ECO:0000313" key="3">
    <source>
        <dbReference type="Proteomes" id="UP001407347"/>
    </source>
</evidence>
<name>A0ABV0A6R1_9HYPH</name>
<evidence type="ECO:0000313" key="2">
    <source>
        <dbReference type="EMBL" id="MEN3238736.1"/>
    </source>
</evidence>
<keyword evidence="1" id="KW-0472">Membrane</keyword>
<dbReference type="EMBL" id="JAQYXP010000007">
    <property type="protein sequence ID" value="MEN3238736.1"/>
    <property type="molecule type" value="Genomic_DNA"/>
</dbReference>
<gene>
    <name evidence="2" type="ORF">PUR29_35450</name>
</gene>
<keyword evidence="3" id="KW-1185">Reference proteome</keyword>